<dbReference type="GO" id="GO:0020037">
    <property type="term" value="F:heme binding"/>
    <property type="evidence" value="ECO:0007669"/>
    <property type="project" value="InterPro"/>
</dbReference>
<organism evidence="1 2">
    <name type="scientific">Chryseobacterium fistulae</name>
    <dbReference type="NCBI Taxonomy" id="2675058"/>
    <lineage>
        <taxon>Bacteria</taxon>
        <taxon>Pseudomonadati</taxon>
        <taxon>Bacteroidota</taxon>
        <taxon>Flavobacteriia</taxon>
        <taxon>Flavobacteriales</taxon>
        <taxon>Weeksellaceae</taxon>
        <taxon>Chryseobacterium group</taxon>
        <taxon>Chryseobacterium</taxon>
    </lineage>
</organism>
<dbReference type="InterPro" id="IPR010980">
    <property type="entry name" value="Cyt_c/b562"/>
</dbReference>
<dbReference type="GO" id="GO:0022900">
    <property type="term" value="P:electron transport chain"/>
    <property type="evidence" value="ECO:0007669"/>
    <property type="project" value="InterPro"/>
</dbReference>
<reference evidence="1 2" key="1">
    <citation type="submission" date="2020-01" db="EMBL/GenBank/DDBJ databases">
        <authorList>
            <person name="Rodrigo-Torres L."/>
            <person name="Arahal R. D."/>
            <person name="Lucena T."/>
        </authorList>
    </citation>
    <scope>NUCLEOTIDE SEQUENCE [LARGE SCALE GENOMIC DNA]</scope>
    <source>
        <strain evidence="1 2">CECT 9393</strain>
    </source>
</reference>
<keyword evidence="2" id="KW-1185">Reference proteome</keyword>
<evidence type="ECO:0000313" key="2">
    <source>
        <dbReference type="Proteomes" id="UP000445309"/>
    </source>
</evidence>
<dbReference type="EMBL" id="CACVBY010000011">
    <property type="protein sequence ID" value="CAA7386568.1"/>
    <property type="molecule type" value="Genomic_DNA"/>
</dbReference>
<dbReference type="GO" id="GO:0009055">
    <property type="term" value="F:electron transfer activity"/>
    <property type="evidence" value="ECO:0007669"/>
    <property type="project" value="InterPro"/>
</dbReference>
<evidence type="ECO:0008006" key="3">
    <source>
        <dbReference type="Google" id="ProtNLM"/>
    </source>
</evidence>
<accession>A0A6N4XL22</accession>
<sequence>MKKIIPFFLLLSVFLNVGLIYKFFYAGETVSLAKDGRSEIKMSPENREYVMAEMRGFLESVQKINEGIAKNDPKIIEKVGQESGSCKVDGVPKGLVKSLPLGFKKMGFETHELFDVMAKMAKENYDRQQTQEKLNQLLNNCVACHKTYKISVEK</sequence>
<dbReference type="Proteomes" id="UP000445309">
    <property type="component" value="Unassembled WGS sequence"/>
</dbReference>
<proteinExistence type="predicted"/>
<dbReference type="GO" id="GO:0005506">
    <property type="term" value="F:iron ion binding"/>
    <property type="evidence" value="ECO:0007669"/>
    <property type="project" value="InterPro"/>
</dbReference>
<dbReference type="SUPFAM" id="SSF47175">
    <property type="entry name" value="Cytochromes"/>
    <property type="match status" value="1"/>
</dbReference>
<name>A0A6N4XL22_9FLAO</name>
<dbReference type="Gene3D" id="1.20.120.10">
    <property type="entry name" value="Cytochrome c/b562"/>
    <property type="match status" value="1"/>
</dbReference>
<protein>
    <recommendedName>
        <fullName evidence="3">Cytochrome C</fullName>
    </recommendedName>
</protein>
<evidence type="ECO:0000313" key="1">
    <source>
        <dbReference type="EMBL" id="CAA7386568.1"/>
    </source>
</evidence>
<dbReference type="AlphaFoldDB" id="A0A6N4XL22"/>
<dbReference type="RefSeq" id="WP_162072200.1">
    <property type="nucleotide sequence ID" value="NZ_CACVBY010000011.1"/>
</dbReference>
<gene>
    <name evidence="1" type="ORF">CHRY9393_00864</name>
</gene>